<dbReference type="RefSeq" id="WP_244938952.1">
    <property type="nucleotide sequence ID" value="NZ_VFPV01000001.1"/>
</dbReference>
<protein>
    <recommendedName>
        <fullName evidence="4">Lipoprotein</fullName>
    </recommendedName>
</protein>
<reference evidence="2 3" key="1">
    <citation type="submission" date="2019-06" db="EMBL/GenBank/DDBJ databases">
        <title>Genomic Encyclopedia of Archaeal and Bacterial Type Strains, Phase II (KMG-II): from individual species to whole genera.</title>
        <authorList>
            <person name="Goeker M."/>
        </authorList>
    </citation>
    <scope>NUCLEOTIDE SEQUENCE [LARGE SCALE GENOMIC DNA]</scope>
    <source>
        <strain evidence="2 3">DSM 7270</strain>
    </source>
</reference>
<sequence length="206" mass="21896">MRHQSLHIQPAVHQHPATRLRTALCLAAACAALAACKPQSAPQQPAAATQQANESFATLVQACTQFVAARTPHVGKADVAGNIVWTKTGYSPAQVQPEVMATESAVTPFVGKIVIKDNEARATAATEAEAQAITLTPAHLLSNRTHTFVYSFDGQQWRWQNGQRLTKIPGQNDRMDELALTEVSAPGPQGFAGCLPANITPPAATK</sequence>
<evidence type="ECO:0000256" key="1">
    <source>
        <dbReference type="SAM" id="SignalP"/>
    </source>
</evidence>
<proteinExistence type="predicted"/>
<feature type="chain" id="PRO_5021831212" description="Lipoprotein" evidence="1">
    <location>
        <begin position="35"/>
        <end position="206"/>
    </location>
</feature>
<evidence type="ECO:0000313" key="2">
    <source>
        <dbReference type="EMBL" id="TQN07007.1"/>
    </source>
</evidence>
<evidence type="ECO:0000313" key="3">
    <source>
        <dbReference type="Proteomes" id="UP000316993"/>
    </source>
</evidence>
<comment type="caution">
    <text evidence="2">The sequence shown here is derived from an EMBL/GenBank/DDBJ whole genome shotgun (WGS) entry which is preliminary data.</text>
</comment>
<dbReference type="Proteomes" id="UP000316993">
    <property type="component" value="Unassembled WGS sequence"/>
</dbReference>
<dbReference type="EMBL" id="VFPV01000001">
    <property type="protein sequence ID" value="TQN07007.1"/>
    <property type="molecule type" value="Genomic_DNA"/>
</dbReference>
<dbReference type="AlphaFoldDB" id="A0A543LI55"/>
<name>A0A543LI55_9BURK</name>
<evidence type="ECO:0008006" key="4">
    <source>
        <dbReference type="Google" id="ProtNLM"/>
    </source>
</evidence>
<keyword evidence="1" id="KW-0732">Signal</keyword>
<feature type="signal peptide" evidence="1">
    <location>
        <begin position="1"/>
        <end position="34"/>
    </location>
</feature>
<gene>
    <name evidence="2" type="ORF">BDD18_0086</name>
</gene>
<accession>A0A543LI55</accession>
<organism evidence="2 3">
    <name type="scientific">Acidovorax temperans</name>
    <dbReference type="NCBI Taxonomy" id="80878"/>
    <lineage>
        <taxon>Bacteria</taxon>
        <taxon>Pseudomonadati</taxon>
        <taxon>Pseudomonadota</taxon>
        <taxon>Betaproteobacteria</taxon>
        <taxon>Burkholderiales</taxon>
        <taxon>Comamonadaceae</taxon>
        <taxon>Acidovorax</taxon>
    </lineage>
</organism>